<keyword evidence="3" id="KW-1185">Reference proteome</keyword>
<evidence type="ECO:0000313" key="3">
    <source>
        <dbReference type="Proteomes" id="UP001152561"/>
    </source>
</evidence>
<dbReference type="Proteomes" id="UP001152561">
    <property type="component" value="Unassembled WGS sequence"/>
</dbReference>
<dbReference type="EMBL" id="JAJAGQ010000007">
    <property type="protein sequence ID" value="KAJ8557127.1"/>
    <property type="molecule type" value="Genomic_DNA"/>
</dbReference>
<comment type="caution">
    <text evidence="2">The sequence shown here is derived from an EMBL/GenBank/DDBJ whole genome shotgun (WGS) entry which is preliminary data.</text>
</comment>
<reference evidence="3" key="1">
    <citation type="journal article" date="2023" name="Proc. Natl. Acad. Sci. U.S.A.">
        <title>Genomic and structural basis for evolution of tropane alkaloid biosynthesis.</title>
        <authorList>
            <person name="Wanga Y.-J."/>
            <person name="Taina T."/>
            <person name="Yua J.-Y."/>
            <person name="Lia J."/>
            <person name="Xua B."/>
            <person name="Chenc J."/>
            <person name="D'Auriad J.C."/>
            <person name="Huanga J.-P."/>
            <person name="Huanga S.-X."/>
        </authorList>
    </citation>
    <scope>NUCLEOTIDE SEQUENCE [LARGE SCALE GENOMIC DNA]</scope>
    <source>
        <strain evidence="3">cv. KIB-2019</strain>
    </source>
</reference>
<accession>A0A9Q1RHA5</accession>
<gene>
    <name evidence="2" type="ORF">K7X08_002752</name>
</gene>
<proteinExistence type="predicted"/>
<protein>
    <submittedName>
        <fullName evidence="2">Uncharacterized protein</fullName>
    </submittedName>
</protein>
<feature type="compositionally biased region" description="Basic and acidic residues" evidence="1">
    <location>
        <begin position="27"/>
        <end position="40"/>
    </location>
</feature>
<feature type="region of interest" description="Disordered" evidence="1">
    <location>
        <begin position="1"/>
        <end position="87"/>
    </location>
</feature>
<sequence>MPSGKIMGDSQTNSESEKEVVPSSWADRNDNEAKEEGEIRDFEEDEEDSIATGDGFAEYFKNPVSSDDTQNGDASIEGVMNANPSQLDKLDGGVVASMHDGKYDEAISQTNHADKDHDREITLEVQKVEMVSHAVIPVDEELKSQLEV</sequence>
<evidence type="ECO:0000313" key="2">
    <source>
        <dbReference type="EMBL" id="KAJ8557127.1"/>
    </source>
</evidence>
<name>A0A9Q1RHA5_9SOLA</name>
<feature type="compositionally biased region" description="Polar residues" evidence="1">
    <location>
        <begin position="63"/>
        <end position="73"/>
    </location>
</feature>
<evidence type="ECO:0000256" key="1">
    <source>
        <dbReference type="SAM" id="MobiDB-lite"/>
    </source>
</evidence>
<dbReference type="AlphaFoldDB" id="A0A9Q1RHA5"/>
<organism evidence="2 3">
    <name type="scientific">Anisodus acutangulus</name>
    <dbReference type="NCBI Taxonomy" id="402998"/>
    <lineage>
        <taxon>Eukaryota</taxon>
        <taxon>Viridiplantae</taxon>
        <taxon>Streptophyta</taxon>
        <taxon>Embryophyta</taxon>
        <taxon>Tracheophyta</taxon>
        <taxon>Spermatophyta</taxon>
        <taxon>Magnoliopsida</taxon>
        <taxon>eudicotyledons</taxon>
        <taxon>Gunneridae</taxon>
        <taxon>Pentapetalae</taxon>
        <taxon>asterids</taxon>
        <taxon>lamiids</taxon>
        <taxon>Solanales</taxon>
        <taxon>Solanaceae</taxon>
        <taxon>Solanoideae</taxon>
        <taxon>Hyoscyameae</taxon>
        <taxon>Anisodus</taxon>
    </lineage>
</organism>